<dbReference type="SMART" id="SM00382">
    <property type="entry name" value="AAA"/>
    <property type="match status" value="1"/>
</dbReference>
<dbReference type="PANTHER" id="PTHR43776">
    <property type="entry name" value="TRANSPORT ATP-BINDING PROTEIN"/>
    <property type="match status" value="1"/>
</dbReference>
<dbReference type="GO" id="GO:0016887">
    <property type="term" value="F:ATP hydrolysis activity"/>
    <property type="evidence" value="ECO:0007669"/>
    <property type="project" value="InterPro"/>
</dbReference>
<evidence type="ECO:0000256" key="1">
    <source>
        <dbReference type="ARBA" id="ARBA00022448"/>
    </source>
</evidence>
<dbReference type="SUPFAM" id="SSF52540">
    <property type="entry name" value="P-loop containing nucleoside triphosphate hydrolases"/>
    <property type="match status" value="1"/>
</dbReference>
<dbReference type="AlphaFoldDB" id="A0A4Y8TZB5"/>
<dbReference type="Pfam" id="PF00005">
    <property type="entry name" value="ABC_tran"/>
    <property type="match status" value="1"/>
</dbReference>
<keyword evidence="2" id="KW-0547">Nucleotide-binding</keyword>
<accession>A0A4Y8TZB5</accession>
<sequence>MTSTAAKHASMVPVVRIRSLSKSFTSTALFRRTKVPALRGIDLDLHRGEIVALVGESGSGKSTLARCLALLEVPDSGEMLVNGKDISGLKGSAARNYRSEVQMVFQDPFGSLNPAFRVEHILERALALHQPSIKSKRAEMAKLVSTVGLSPDVLSSFPHELSGGQRQRIAIARVLAAKPKVILADEPTSMLDVSVRIGVLNLLHKLRDEHGICILYVTHDLASARYLSDRIAVLNEGRIVESGESVQLLDNPRHPYTRLLVGAVPDPDRDSSQNASKRAALREQIHRWSASTTLKKHMIDESRQHWVLAGESEMN</sequence>
<keyword evidence="3 5" id="KW-0067">ATP-binding</keyword>
<feature type="domain" description="ABC transporter" evidence="4">
    <location>
        <begin position="15"/>
        <end position="261"/>
    </location>
</feature>
<evidence type="ECO:0000256" key="3">
    <source>
        <dbReference type="ARBA" id="ARBA00022840"/>
    </source>
</evidence>
<name>A0A4Y8TZB5_9MICC</name>
<dbReference type="RefSeq" id="WP_134779752.1">
    <property type="nucleotide sequence ID" value="NZ_SPDS01000001.1"/>
</dbReference>
<dbReference type="InterPro" id="IPR013563">
    <property type="entry name" value="Oligopep_ABC_C"/>
</dbReference>
<dbReference type="PROSITE" id="PS00211">
    <property type="entry name" value="ABC_TRANSPORTER_1"/>
    <property type="match status" value="1"/>
</dbReference>
<proteinExistence type="predicted"/>
<organism evidence="5 6">
    <name type="scientific">Glutamicibacter arilaitensis</name>
    <dbReference type="NCBI Taxonomy" id="256701"/>
    <lineage>
        <taxon>Bacteria</taxon>
        <taxon>Bacillati</taxon>
        <taxon>Actinomycetota</taxon>
        <taxon>Actinomycetes</taxon>
        <taxon>Micrococcales</taxon>
        <taxon>Micrococcaceae</taxon>
        <taxon>Glutamicibacter</taxon>
    </lineage>
</organism>
<dbReference type="GO" id="GO:0055085">
    <property type="term" value="P:transmembrane transport"/>
    <property type="evidence" value="ECO:0007669"/>
    <property type="project" value="UniProtKB-ARBA"/>
</dbReference>
<comment type="caution">
    <text evidence="5">The sequence shown here is derived from an EMBL/GenBank/DDBJ whole genome shotgun (WGS) entry which is preliminary data.</text>
</comment>
<protein>
    <submittedName>
        <fullName evidence="5">ABC transporter ATP-binding protein</fullName>
    </submittedName>
</protein>
<dbReference type="InterPro" id="IPR017871">
    <property type="entry name" value="ABC_transporter-like_CS"/>
</dbReference>
<dbReference type="CDD" id="cd03257">
    <property type="entry name" value="ABC_NikE_OppD_transporters"/>
    <property type="match status" value="1"/>
</dbReference>
<dbReference type="PROSITE" id="PS50893">
    <property type="entry name" value="ABC_TRANSPORTER_2"/>
    <property type="match status" value="1"/>
</dbReference>
<dbReference type="InterPro" id="IPR003439">
    <property type="entry name" value="ABC_transporter-like_ATP-bd"/>
</dbReference>
<dbReference type="Proteomes" id="UP000297638">
    <property type="component" value="Unassembled WGS sequence"/>
</dbReference>
<dbReference type="GO" id="GO:0005524">
    <property type="term" value="F:ATP binding"/>
    <property type="evidence" value="ECO:0007669"/>
    <property type="project" value="UniProtKB-KW"/>
</dbReference>
<keyword evidence="1" id="KW-0813">Transport</keyword>
<gene>
    <name evidence="5" type="ORF">EXY26_06240</name>
</gene>
<dbReference type="Gene3D" id="3.40.50.300">
    <property type="entry name" value="P-loop containing nucleotide triphosphate hydrolases"/>
    <property type="match status" value="1"/>
</dbReference>
<dbReference type="InterPro" id="IPR050319">
    <property type="entry name" value="ABC_transp_ATP-bind"/>
</dbReference>
<dbReference type="InterPro" id="IPR027417">
    <property type="entry name" value="P-loop_NTPase"/>
</dbReference>
<dbReference type="InterPro" id="IPR003593">
    <property type="entry name" value="AAA+_ATPase"/>
</dbReference>
<dbReference type="EMBL" id="SPDS01000001">
    <property type="protein sequence ID" value="TFH56627.1"/>
    <property type="molecule type" value="Genomic_DNA"/>
</dbReference>
<evidence type="ECO:0000313" key="5">
    <source>
        <dbReference type="EMBL" id="TFH56627.1"/>
    </source>
</evidence>
<evidence type="ECO:0000259" key="4">
    <source>
        <dbReference type="PROSITE" id="PS50893"/>
    </source>
</evidence>
<reference evidence="5 6" key="1">
    <citation type="submission" date="2019-03" db="EMBL/GenBank/DDBJ databases">
        <title>Glutamicibacter sp. LJH19 genome.</title>
        <authorList>
            <person name="Sinai Borker S."/>
            <person name="Kumar R."/>
        </authorList>
    </citation>
    <scope>NUCLEOTIDE SEQUENCE [LARGE SCALE GENOMIC DNA]</scope>
    <source>
        <strain evidence="5 6">LJH19</strain>
    </source>
</reference>
<dbReference type="GO" id="GO:0015833">
    <property type="term" value="P:peptide transport"/>
    <property type="evidence" value="ECO:0007669"/>
    <property type="project" value="InterPro"/>
</dbReference>
<evidence type="ECO:0000256" key="2">
    <source>
        <dbReference type="ARBA" id="ARBA00022741"/>
    </source>
</evidence>
<evidence type="ECO:0000313" key="6">
    <source>
        <dbReference type="Proteomes" id="UP000297638"/>
    </source>
</evidence>
<dbReference type="Pfam" id="PF08352">
    <property type="entry name" value="oligo_HPY"/>
    <property type="match status" value="1"/>
</dbReference>